<keyword evidence="5 8" id="KW-1133">Transmembrane helix</keyword>
<keyword evidence="2" id="KW-1003">Cell membrane</keyword>
<keyword evidence="4 8" id="KW-0812">Transmembrane</keyword>
<feature type="transmembrane region" description="Helical" evidence="8">
    <location>
        <begin position="280"/>
        <end position="300"/>
    </location>
</feature>
<dbReference type="Proteomes" id="UP000015523">
    <property type="component" value="Unassembled WGS sequence"/>
</dbReference>
<dbReference type="EMBL" id="AUWY01000039">
    <property type="protein sequence ID" value="EQB33475.1"/>
    <property type="molecule type" value="Genomic_DNA"/>
</dbReference>
<dbReference type="GO" id="GO:0016788">
    <property type="term" value="F:hydrolase activity, acting on ester bonds"/>
    <property type="evidence" value="ECO:0007669"/>
    <property type="project" value="UniProtKB-ARBA"/>
</dbReference>
<dbReference type="InterPro" id="IPR036514">
    <property type="entry name" value="SGNH_hydro_sf"/>
</dbReference>
<dbReference type="InterPro" id="IPR002656">
    <property type="entry name" value="Acyl_transf_3_dom"/>
</dbReference>
<gene>
    <name evidence="11" type="ORF">M529_04265</name>
</gene>
<feature type="transmembrane region" description="Helical" evidence="8">
    <location>
        <begin position="174"/>
        <end position="190"/>
    </location>
</feature>
<dbReference type="GO" id="GO:0009103">
    <property type="term" value="P:lipopolysaccharide biosynthetic process"/>
    <property type="evidence" value="ECO:0007669"/>
    <property type="project" value="TreeGrafter"/>
</dbReference>
<dbReference type="PANTHER" id="PTHR23028">
    <property type="entry name" value="ACETYLTRANSFERASE"/>
    <property type="match status" value="1"/>
</dbReference>
<dbReference type="AlphaFoldDB" id="T0IXF2"/>
<keyword evidence="6 8" id="KW-0472">Membrane</keyword>
<dbReference type="SUPFAM" id="SSF52266">
    <property type="entry name" value="SGNH hydrolase"/>
    <property type="match status" value="1"/>
</dbReference>
<feature type="transmembrane region" description="Helical" evidence="8">
    <location>
        <begin position="343"/>
        <end position="361"/>
    </location>
</feature>
<dbReference type="PATRIC" id="fig|1346791.3.peg.821"/>
<comment type="caution">
    <text evidence="11">The sequence shown here is derived from an EMBL/GenBank/DDBJ whole genome shotgun (WGS) entry which is preliminary data.</text>
</comment>
<evidence type="ECO:0000256" key="2">
    <source>
        <dbReference type="ARBA" id="ARBA00022475"/>
    </source>
</evidence>
<keyword evidence="3" id="KW-0808">Transferase</keyword>
<dbReference type="STRING" id="1346791.M529_04265"/>
<evidence type="ECO:0000256" key="5">
    <source>
        <dbReference type="ARBA" id="ARBA00022989"/>
    </source>
</evidence>
<evidence type="ECO:0000313" key="12">
    <source>
        <dbReference type="Proteomes" id="UP000015523"/>
    </source>
</evidence>
<keyword evidence="7" id="KW-0012">Acyltransferase</keyword>
<dbReference type="InterPro" id="IPR050879">
    <property type="entry name" value="Acyltransferase_3"/>
</dbReference>
<protein>
    <recommendedName>
        <fullName evidence="13">Acyltransferase</fullName>
    </recommendedName>
</protein>
<dbReference type="InterPro" id="IPR043968">
    <property type="entry name" value="SGNH"/>
</dbReference>
<feature type="transmembrane region" description="Helical" evidence="8">
    <location>
        <begin position="312"/>
        <end position="331"/>
    </location>
</feature>
<dbReference type="GO" id="GO:0016747">
    <property type="term" value="F:acyltransferase activity, transferring groups other than amino-acyl groups"/>
    <property type="evidence" value="ECO:0007669"/>
    <property type="project" value="InterPro"/>
</dbReference>
<evidence type="ECO:0000259" key="10">
    <source>
        <dbReference type="Pfam" id="PF19040"/>
    </source>
</evidence>
<name>T0IXF2_9SPHN</name>
<evidence type="ECO:0008006" key="13">
    <source>
        <dbReference type="Google" id="ProtNLM"/>
    </source>
</evidence>
<dbReference type="GO" id="GO:0005886">
    <property type="term" value="C:plasma membrane"/>
    <property type="evidence" value="ECO:0007669"/>
    <property type="project" value="UniProtKB-SubCell"/>
</dbReference>
<feature type="transmembrane region" description="Helical" evidence="8">
    <location>
        <begin position="45"/>
        <end position="78"/>
    </location>
</feature>
<feature type="transmembrane region" description="Helical" evidence="8">
    <location>
        <begin position="104"/>
        <end position="123"/>
    </location>
</feature>
<feature type="transmembrane region" description="Helical" evidence="8">
    <location>
        <begin position="197"/>
        <end position="214"/>
    </location>
</feature>
<evidence type="ECO:0000256" key="7">
    <source>
        <dbReference type="ARBA" id="ARBA00023315"/>
    </source>
</evidence>
<proteinExistence type="predicted"/>
<keyword evidence="12" id="KW-1185">Reference proteome</keyword>
<comment type="subcellular location">
    <subcellularLocation>
        <location evidence="1">Cell membrane</location>
        <topology evidence="1">Multi-pass membrane protein</topology>
    </subcellularLocation>
</comment>
<feature type="transmembrane region" description="Helical" evidence="8">
    <location>
        <begin position="249"/>
        <end position="268"/>
    </location>
</feature>
<evidence type="ECO:0000256" key="8">
    <source>
        <dbReference type="SAM" id="Phobius"/>
    </source>
</evidence>
<organism evidence="11 12">
    <name type="scientific">Sphingobium ummariense RL-3</name>
    <dbReference type="NCBI Taxonomy" id="1346791"/>
    <lineage>
        <taxon>Bacteria</taxon>
        <taxon>Pseudomonadati</taxon>
        <taxon>Pseudomonadota</taxon>
        <taxon>Alphaproteobacteria</taxon>
        <taxon>Sphingomonadales</taxon>
        <taxon>Sphingomonadaceae</taxon>
        <taxon>Sphingobium</taxon>
    </lineage>
</organism>
<evidence type="ECO:0000256" key="3">
    <source>
        <dbReference type="ARBA" id="ARBA00022679"/>
    </source>
</evidence>
<dbReference type="eggNOG" id="COG1835">
    <property type="taxonomic scope" value="Bacteria"/>
</dbReference>
<accession>T0IXF2</accession>
<feature type="domain" description="SGNH" evidence="10">
    <location>
        <begin position="440"/>
        <end position="642"/>
    </location>
</feature>
<dbReference type="Pfam" id="PF19040">
    <property type="entry name" value="SGNH"/>
    <property type="match status" value="1"/>
</dbReference>
<evidence type="ECO:0000256" key="6">
    <source>
        <dbReference type="ARBA" id="ARBA00023136"/>
    </source>
</evidence>
<feature type="transmembrane region" description="Helical" evidence="8">
    <location>
        <begin position="135"/>
        <end position="154"/>
    </location>
</feature>
<evidence type="ECO:0000256" key="4">
    <source>
        <dbReference type="ARBA" id="ARBA00022692"/>
    </source>
</evidence>
<feature type="transmembrane region" description="Helical" evidence="8">
    <location>
        <begin position="381"/>
        <end position="402"/>
    </location>
</feature>
<evidence type="ECO:0000256" key="1">
    <source>
        <dbReference type="ARBA" id="ARBA00004651"/>
    </source>
</evidence>
<evidence type="ECO:0000313" key="11">
    <source>
        <dbReference type="EMBL" id="EQB33475.1"/>
    </source>
</evidence>
<dbReference type="Pfam" id="PF01757">
    <property type="entry name" value="Acyl_transf_3"/>
    <property type="match status" value="1"/>
</dbReference>
<evidence type="ECO:0000259" key="9">
    <source>
        <dbReference type="Pfam" id="PF01757"/>
    </source>
</evidence>
<dbReference type="Gene3D" id="3.40.50.1110">
    <property type="entry name" value="SGNH hydrolase"/>
    <property type="match status" value="1"/>
</dbReference>
<dbReference type="PANTHER" id="PTHR23028:SF53">
    <property type="entry name" value="ACYL_TRANSF_3 DOMAIN-CONTAINING PROTEIN"/>
    <property type="match status" value="1"/>
</dbReference>
<feature type="domain" description="Acyltransferase 3" evidence="9">
    <location>
        <begin position="37"/>
        <end position="360"/>
    </location>
</feature>
<reference evidence="11 12" key="1">
    <citation type="journal article" date="2013" name="Genome Announc.">
        <title>Draft Genome Sequence of Sphingobium ummariense Strain RL-3, a Hexachlorocyclohexane-Degrading Bacterium.</title>
        <authorList>
            <person name="Kohli P."/>
            <person name="Dua A."/>
            <person name="Sangwan N."/>
            <person name="Oldach P."/>
            <person name="Khurana J.P."/>
            <person name="Lal R."/>
        </authorList>
    </citation>
    <scope>NUCLEOTIDE SEQUENCE [LARGE SCALE GENOMIC DNA]</scope>
    <source>
        <strain evidence="11 12">RL-3</strain>
    </source>
</reference>
<sequence>MISARHAVNFVALQRQRGGRSPPDEKGRTPMIRQYRADIDGLRTVAVLPVVVFHLGTALFSGGFVGVDIFFVISGFLITQTLLGEQGRWGEALLDFYKRRVKRIFPALFVLYLCVMIAACAMLMSDQASTVARSILASILFVSNILFYTQSGYFDGDLDSNPLLHTWSLSVEEQFYIFFPLLIFFTRSWSATHRRQLVWALTLASFVASQWMVARDASAAFYLIPFRTWELALGSLLATGAIPGPRKQWQAEAGAVIGLALIGWAVLFYNKGTTFPGASALPPCIGAALVILCGMGWRTLAGRLLSLPPMRFIGLISYSLYLWHWPIIVFYRQIDSRLDNVERAGLLAASILAATLSWAFVEKPFRRSSRLVSRAVVTRGAAAMASCGLGVVALAVLSNFLYPISARARGVLSYGEKTGRTEMMRTGTCFLTSRNQLSDYDFGTCMVAAHDKPRVLVVGDSHAAHLWYGLDRALPDMHVLQATASGCKPLLHSRGDMRCLTLMDRLFTQYLQKVRPDVVILSARWLDKDVPQVAETVRSIRRTVSHVLVSGPIVEYDEALPRILARNIDQAEPVDGHRQKQIARVDAQLADAMKRAEIPYFSMYHALCAPQCRLWVTPGVPVQFDYGHLTQQGSVLVARAMASAVRAEAAGQTPAARTAATR</sequence>